<gene>
    <name evidence="1" type="ORF">BG04_3288</name>
</gene>
<dbReference type="RefSeq" id="WP_034653980.1">
    <property type="nucleotide sequence ID" value="NZ_BCVB01000007.1"/>
</dbReference>
<dbReference type="HOGENOM" id="CLU_101305_1_0_9"/>
<dbReference type="EMBL" id="CP009920">
    <property type="protein sequence ID" value="AJI23587.1"/>
    <property type="molecule type" value="Genomic_DNA"/>
</dbReference>
<dbReference type="KEGG" id="bmeg:BG04_3288"/>
<dbReference type="AlphaFoldDB" id="A0A0B6AR29"/>
<dbReference type="Proteomes" id="UP000031829">
    <property type="component" value="Chromosome"/>
</dbReference>
<protein>
    <submittedName>
        <fullName evidence="1">Putative membrane protein</fullName>
    </submittedName>
</protein>
<organism evidence="1 2">
    <name type="scientific">Priestia megaterium (strain ATCC 14581 / DSM 32 / CCUG 1817 / JCM 2506 / NBRC 15308 / NCIMB 9376 / NCTC 10342 / NRRL B-14308 / VKM B-512 / Ford 19)</name>
    <name type="common">Bacillus megaterium</name>
    <dbReference type="NCBI Taxonomy" id="1348623"/>
    <lineage>
        <taxon>Bacteria</taxon>
        <taxon>Bacillati</taxon>
        <taxon>Bacillota</taxon>
        <taxon>Bacilli</taxon>
        <taxon>Bacillales</taxon>
        <taxon>Bacillaceae</taxon>
        <taxon>Priestia</taxon>
    </lineage>
</organism>
<dbReference type="GeneID" id="93641349"/>
<evidence type="ECO:0000313" key="1">
    <source>
        <dbReference type="EMBL" id="AJI23587.1"/>
    </source>
</evidence>
<evidence type="ECO:0000313" key="2">
    <source>
        <dbReference type="Proteomes" id="UP000031829"/>
    </source>
</evidence>
<reference evidence="1 2" key="1">
    <citation type="journal article" date="2015" name="Genome Announc.">
        <title>Complete genome sequences for 35 biothreat assay-relevant bacillus species.</title>
        <authorList>
            <person name="Johnson S.L."/>
            <person name="Daligault H.E."/>
            <person name="Davenport K.W."/>
            <person name="Jaissle J."/>
            <person name="Frey K.G."/>
            <person name="Ladner J.T."/>
            <person name="Broomall S.M."/>
            <person name="Bishop-Lilly K.A."/>
            <person name="Bruce D.C."/>
            <person name="Gibbons H.S."/>
            <person name="Coyne S.R."/>
            <person name="Lo C.C."/>
            <person name="Meincke L."/>
            <person name="Munk A.C."/>
            <person name="Koroleva G.I."/>
            <person name="Rosenzweig C.N."/>
            <person name="Palacios G.F."/>
            <person name="Redden C.L."/>
            <person name="Minogue T.D."/>
            <person name="Chain P.S."/>
        </authorList>
    </citation>
    <scope>NUCLEOTIDE SEQUENCE [LARGE SCALE GENOMIC DNA]</scope>
    <source>
        <strain evidence="2">ATCC 14581 / DSM 32 / JCM 2506 / NBRC 15308 / NCIMB 9376 / NCTC 10342 / NRRL B-14308 / VKM B-512</strain>
    </source>
</reference>
<proteinExistence type="predicted"/>
<accession>A0A0B6AR29</accession>
<sequence>MVDTTLYFLFSFCYIVLFFFSIYVVRKNTSPFYMLFLPLVIAGLIYDNIMIGIGSFIGEGDTLRSLSMLRFWFHALFTPTLVLFAYGVAKYSTITWTKKPVAGILFLLTTFALISYEIFETISQRIEVVREYGIVRYTLVGSSAPPLMVLIVAIILLFVGISLFRKTRWSSMMIGVAVMIVGSAVSIPIPSTAVTNTFELMFIFSLFLTQRHLVKIH</sequence>
<name>A0A0B6AR29_PRIM2</name>